<protein>
    <recommendedName>
        <fullName evidence="5">DUF1446 domain-containing protein</fullName>
    </recommendedName>
</protein>
<gene>
    <name evidence="3" type="ORF">E0L32_011775</name>
</gene>
<proteinExistence type="predicted"/>
<evidence type="ECO:0000259" key="1">
    <source>
        <dbReference type="Pfam" id="PF07287"/>
    </source>
</evidence>
<keyword evidence="4" id="KW-1185">Reference proteome</keyword>
<evidence type="ECO:0000313" key="4">
    <source>
        <dbReference type="Proteomes" id="UP000319257"/>
    </source>
</evidence>
<dbReference type="EMBL" id="SKBQ01000118">
    <property type="protein sequence ID" value="TPX18326.1"/>
    <property type="molecule type" value="Genomic_DNA"/>
</dbReference>
<accession>A0A507BG39</accession>
<evidence type="ECO:0008006" key="5">
    <source>
        <dbReference type="Google" id="ProtNLM"/>
    </source>
</evidence>
<evidence type="ECO:0000313" key="3">
    <source>
        <dbReference type="EMBL" id="TPX18326.1"/>
    </source>
</evidence>
<dbReference type="PANTHER" id="PTHR47585">
    <property type="match status" value="1"/>
</dbReference>
<dbReference type="AlphaFoldDB" id="A0A507BG39"/>
<dbReference type="GeneID" id="41979222"/>
<evidence type="ECO:0000259" key="2">
    <source>
        <dbReference type="Pfam" id="PF23544"/>
    </source>
</evidence>
<dbReference type="InterPro" id="IPR010839">
    <property type="entry name" value="AtuA_N"/>
</dbReference>
<dbReference type="InParanoid" id="A0A507BG39"/>
<comment type="caution">
    <text evidence="3">The sequence shown here is derived from an EMBL/GenBank/DDBJ whole genome shotgun (WGS) entry which is preliminary data.</text>
</comment>
<dbReference type="Proteomes" id="UP000319257">
    <property type="component" value="Unassembled WGS sequence"/>
</dbReference>
<feature type="domain" description="Acyclic terpene utilisation N-terminal" evidence="1">
    <location>
        <begin position="20"/>
        <end position="482"/>
    </location>
</feature>
<organism evidence="3 4">
    <name type="scientific">Thyridium curvatum</name>
    <dbReference type="NCBI Taxonomy" id="1093900"/>
    <lineage>
        <taxon>Eukaryota</taxon>
        <taxon>Fungi</taxon>
        <taxon>Dikarya</taxon>
        <taxon>Ascomycota</taxon>
        <taxon>Pezizomycotina</taxon>
        <taxon>Sordariomycetes</taxon>
        <taxon>Sordariomycetidae</taxon>
        <taxon>Thyridiales</taxon>
        <taxon>Thyridiaceae</taxon>
        <taxon>Thyridium</taxon>
    </lineage>
</organism>
<dbReference type="PANTHER" id="PTHR47585:SF1">
    <property type="entry name" value="DUF1446 DOMAIN-CONTAINING PROTEIN"/>
    <property type="match status" value="1"/>
</dbReference>
<sequence>MNQVSGGRPDRWEERGLREVRIANCSGARGDPGYQMRRQAELGDVDFITGDYLAEMNMAEHAETYRKGQHPGYEPFALQGLRETLQLAAQKGIKIVINGGSLNPRGLAQETMKLSSDWGLDLRIAFVSGDDLFEQVKEDIDKLHSVPDHFDAANSKVPIDPAIQSFAEKPSSDSIVSANAYLGARAIVRGLEAGADIIICGRVADASPVIGAAWFWHSWSETSYDELAQALVAGHLIECSAYVTGANYAAFYEVDPEQLLDLPFPIAAIESDGTTVICKHANTKGLVTEDTVKCQFLYELQGNRYLNSDVTAVLDGIKIDQVGPDSLVHITRVRVTGVRGQPPPPTTKLAIFFRGGYQSQILLNATGYATMEKWALYERQIRFGLGKLDIVDQFQVLEFQVIGVNEPDPQSQLASTTYCRLFAQARTPDLVQKLLKVVGEFGMQHFSGFHLSLDLRTGLPLPFYTYYPAKVPQNELREAVHFISKSGEVERSLDAGHPPQYQEIQVRDDYETVSPVSLDTFKPTTAARLGDVALARSGDKGANLNIGLFVRKSQAWPWFRTFMTRDRLRQLMGKDWSEEYHVERVEFPNLYAVHFVIYGILGKGVSSSSRLDSLGKGFADFIRDRVVDVPTHFLRSSQKTNL</sequence>
<dbReference type="OrthoDB" id="10265871at2759"/>
<dbReference type="Pfam" id="PF23544">
    <property type="entry name" value="AtuA_ferredoxin"/>
    <property type="match status" value="1"/>
</dbReference>
<dbReference type="Pfam" id="PF07287">
    <property type="entry name" value="AtuA"/>
    <property type="match status" value="1"/>
</dbReference>
<reference evidence="3 4" key="1">
    <citation type="submission" date="2019-06" db="EMBL/GenBank/DDBJ databases">
        <title>Draft genome sequence of the filamentous fungus Phialemoniopsis curvata isolated from diesel fuel.</title>
        <authorList>
            <person name="Varaljay V.A."/>
            <person name="Lyon W.J."/>
            <person name="Crouch A.L."/>
            <person name="Drake C.E."/>
            <person name="Hollomon J.M."/>
            <person name="Nadeau L.J."/>
            <person name="Nunn H.S."/>
            <person name="Stevenson B.S."/>
            <person name="Bojanowski C.L."/>
            <person name="Crookes-Goodson W.J."/>
        </authorList>
    </citation>
    <scope>NUCLEOTIDE SEQUENCE [LARGE SCALE GENOMIC DNA]</scope>
    <source>
        <strain evidence="3 4">D216</strain>
    </source>
</reference>
<name>A0A507BG39_9PEZI</name>
<dbReference type="RefSeq" id="XP_031000037.1">
    <property type="nucleotide sequence ID" value="XM_031134542.1"/>
</dbReference>
<dbReference type="InterPro" id="IPR056362">
    <property type="entry name" value="AtuA-like_ferredoxin_dom"/>
</dbReference>
<feature type="domain" description="AtuA-like ferredoxin-fold" evidence="2">
    <location>
        <begin position="528"/>
        <end position="625"/>
    </location>
</feature>